<dbReference type="Gene3D" id="3.40.640.10">
    <property type="entry name" value="Type I PLP-dependent aspartate aminotransferase-like (Major domain)"/>
    <property type="match status" value="1"/>
</dbReference>
<dbReference type="EMBL" id="ML732866">
    <property type="protein sequence ID" value="KAB8268554.1"/>
    <property type="molecule type" value="Genomic_DNA"/>
</dbReference>
<dbReference type="InterPro" id="IPR000873">
    <property type="entry name" value="AMP-dep_synth/lig_dom"/>
</dbReference>
<dbReference type="Pfam" id="PF13193">
    <property type="entry name" value="AMP-binding_C"/>
    <property type="match status" value="1"/>
</dbReference>
<dbReference type="GO" id="GO:0005778">
    <property type="term" value="C:peroxisomal membrane"/>
    <property type="evidence" value="ECO:0007669"/>
    <property type="project" value="UniProtKB-SubCell"/>
</dbReference>
<feature type="transmembrane region" description="Helical" evidence="22">
    <location>
        <begin position="532"/>
        <end position="555"/>
    </location>
</feature>
<keyword evidence="6" id="KW-0813">Transport</keyword>
<dbReference type="Pfam" id="PF00155">
    <property type="entry name" value="Aminotran_1_2"/>
    <property type="match status" value="1"/>
</dbReference>
<evidence type="ECO:0000256" key="6">
    <source>
        <dbReference type="ARBA" id="ARBA00022448"/>
    </source>
</evidence>
<dbReference type="PROSITE" id="PS00105">
    <property type="entry name" value="AA_TRANSFER_CLASS_1"/>
    <property type="match status" value="1"/>
</dbReference>
<dbReference type="GO" id="GO:0005524">
    <property type="term" value="F:ATP binding"/>
    <property type="evidence" value="ECO:0007669"/>
    <property type="project" value="UniProtKB-KW"/>
</dbReference>
<dbReference type="InterPro" id="IPR025110">
    <property type="entry name" value="AMP-bd_C"/>
</dbReference>
<dbReference type="Gene3D" id="3.40.50.12780">
    <property type="entry name" value="N-terminal domain of ligase-like"/>
    <property type="match status" value="1"/>
</dbReference>
<dbReference type="GO" id="GO:0005811">
    <property type="term" value="C:lipid droplet"/>
    <property type="evidence" value="ECO:0007669"/>
    <property type="project" value="UniProtKB-SubCell"/>
</dbReference>
<dbReference type="SUPFAM" id="SSF53383">
    <property type="entry name" value="PLP-dependent transferases"/>
    <property type="match status" value="1"/>
</dbReference>
<sequence length="1070" mass="119373">MTRAEEFAVEQWMDKYEHHAKYNIAETCCASISVNDLQELSEDKSLGPLDLSTKLTYGAIRGSERLRGTLANLYSVKTPTQLPSDNVLITPGAIQANFLLLYSLVGPGDHVICHYPTYQQLYSVPASLGAEVSLWKSKENDGWKLDLNELKELIRPNTKLIILNNPQNPTGAVIPQATLEEIVEIARSSSIFVHADEVYRPIFHSITPMEPEFPLSLLSLGYERTIVTGSMSKAYSLAGIRVGWIASRDRSVIEACASARHYTTISVSQLDDAIASYALDASCIHNLLKRNIQLAKTNLAILEKFIESYRWACGWVKPRAGTTAFVRFSKMGKPVDDVAFCEMLLERTGVMFVPGSQCFGEGEDFKGYVRIGVVQETHVLEEGLEVLKSFMEEGYEEVPQIPARAPPRCLSLYLVCYWIPIRNIPLSIATPAVATTLAYLNAKYSLFYDVTLIGGLIKSIFKSRLAERRDHLNLFYVLEQHALAPATKDNQFIVYNGRAWTFHETYVMALRYGAWLKKAHGIKPKEIVAMDFMNSSTFIFLLLGLWSIGAVPAFINYNLSGKPLTHCVRTSTARLLVVDEEIRQQFTPEQMETLGSPDFREGGGSVDVVFLTPEVESQIMQMEATREDDSVRNGPALRDLALLIYTSGTTGLPKPAIVSWRKCWSGGTFVAHWLGLAKNDRFFTCMPLYHSSASILGFVTCLMSGSTLIIGRKFSARNFWREARENQATIVQYVGETLRYLMAVPPEIDAVTGEDLDKKHNVRAVFGNGLRPDIWGRFKERFNVPTIAEFYSATEGTSGSWNLSSNDFTAGAIGRNGSLSRLILGGGLAVVQVDHESQQPWRDPKTGFCKEVPRGEPGELLYAINAADPVETFQGYFKNSKATESKIVRDVLRKGDAYFRTGDMVRWDAEGRWYFNDRLGDTFRWKSENVSTSEVAEVLGAHPDVHEANVYGVTLPNHDGRAGCAAIILQQQHQATDPSVLIPPTPETLSSLAAHALKNLPRFAVPLFLRLTPEMQGTGNNKQQKHVLRTEGVDPSLVSTSDNLYWLQGDKYVPFEQNDWSRLQGGQVKL</sequence>
<evidence type="ECO:0000256" key="5">
    <source>
        <dbReference type="ARBA" id="ARBA00007441"/>
    </source>
</evidence>
<evidence type="ECO:0000256" key="22">
    <source>
        <dbReference type="SAM" id="Phobius"/>
    </source>
</evidence>
<dbReference type="GO" id="GO:0005324">
    <property type="term" value="F:long-chain fatty acid transmembrane transporter activity"/>
    <property type="evidence" value="ECO:0007669"/>
    <property type="project" value="TreeGrafter"/>
</dbReference>
<keyword evidence="10 22" id="KW-0812">Transmembrane</keyword>
<comment type="catalytic activity">
    <reaction evidence="18">
        <text>a very long-chain fatty acid + ATP + CoA = a very long-chain fatty acyl-CoA + AMP + diphosphate</text>
        <dbReference type="Rhea" id="RHEA:54536"/>
        <dbReference type="ChEBI" id="CHEBI:30616"/>
        <dbReference type="ChEBI" id="CHEBI:33019"/>
        <dbReference type="ChEBI" id="CHEBI:57287"/>
        <dbReference type="ChEBI" id="CHEBI:58950"/>
        <dbReference type="ChEBI" id="CHEBI:138261"/>
        <dbReference type="ChEBI" id="CHEBI:456215"/>
    </reaction>
</comment>
<dbReference type="Proteomes" id="UP000326289">
    <property type="component" value="Unassembled WGS sequence"/>
</dbReference>
<reference evidence="26 27" key="1">
    <citation type="submission" date="2019-04" db="EMBL/GenBank/DDBJ databases">
        <title>Fungal friends and foes A comparative genomics study of 23 Aspergillus species from section Flavi.</title>
        <authorList>
            <consortium name="DOE Joint Genome Institute"/>
            <person name="Kjaerbolling I."/>
            <person name="Vesth T.C."/>
            <person name="Frisvad J.C."/>
            <person name="Nybo J.L."/>
            <person name="Theobald S."/>
            <person name="Kildgaard S."/>
            <person name="Petersen T.I."/>
            <person name="Kuo A."/>
            <person name="Sato A."/>
            <person name="Lyhne E.K."/>
            <person name="Kogle M.E."/>
            <person name="Wiebenga A."/>
            <person name="Kun R.S."/>
            <person name="Lubbers R.J."/>
            <person name="Makela M.R."/>
            <person name="Barry K."/>
            <person name="Chovatia M."/>
            <person name="Clum A."/>
            <person name="Daum C."/>
            <person name="Haridas S."/>
            <person name="He G."/>
            <person name="LaButti K."/>
            <person name="Lipzen A."/>
            <person name="Mondo S."/>
            <person name="Pangilinan J."/>
            <person name="Riley R."/>
            <person name="Salamov A."/>
            <person name="Simmons B.A."/>
            <person name="Magnuson J.K."/>
            <person name="Henrissat B."/>
            <person name="Mortensen U.H."/>
            <person name="Larsen T.O."/>
            <person name="De vries R.P."/>
            <person name="Grigoriev I.V."/>
            <person name="Machida M."/>
            <person name="Baker S.E."/>
            <person name="Andersen M.R."/>
        </authorList>
    </citation>
    <scope>NUCLEOTIDE SEQUENCE [LARGE SCALE GENOMIC DNA]</scope>
    <source>
        <strain evidence="26 27">CBS 117635</strain>
    </source>
</reference>
<evidence type="ECO:0000256" key="19">
    <source>
        <dbReference type="ARBA" id="ARBA00060276"/>
    </source>
</evidence>
<dbReference type="PANTHER" id="PTHR43107">
    <property type="entry name" value="LONG-CHAIN FATTY ACID TRANSPORT PROTEIN"/>
    <property type="match status" value="1"/>
</dbReference>
<evidence type="ECO:0000256" key="20">
    <source>
        <dbReference type="ARBA" id="ARBA00068795"/>
    </source>
</evidence>
<keyword evidence="17" id="KW-0576">Peroxisome</keyword>
<accession>A0A5N6IQU8</accession>
<dbReference type="Gene3D" id="3.30.300.30">
    <property type="match status" value="1"/>
</dbReference>
<dbReference type="GO" id="GO:0030170">
    <property type="term" value="F:pyridoxal phosphate binding"/>
    <property type="evidence" value="ECO:0007669"/>
    <property type="project" value="InterPro"/>
</dbReference>
<dbReference type="InterPro" id="IPR045851">
    <property type="entry name" value="AMP-bd_C_sf"/>
</dbReference>
<dbReference type="InterPro" id="IPR004838">
    <property type="entry name" value="NHTrfase_class1_PyrdxlP-BS"/>
</dbReference>
<feature type="domain" description="Aminotransferase class I/classII large" evidence="23">
    <location>
        <begin position="53"/>
        <end position="383"/>
    </location>
</feature>
<evidence type="ECO:0000259" key="24">
    <source>
        <dbReference type="Pfam" id="PF00501"/>
    </source>
</evidence>
<evidence type="ECO:0000256" key="12">
    <source>
        <dbReference type="ARBA" id="ARBA00022840"/>
    </source>
</evidence>
<keyword evidence="12" id="KW-0067">ATP-binding</keyword>
<evidence type="ECO:0000256" key="15">
    <source>
        <dbReference type="ARBA" id="ARBA00023055"/>
    </source>
</evidence>
<evidence type="ECO:0000313" key="26">
    <source>
        <dbReference type="EMBL" id="KAB8268554.1"/>
    </source>
</evidence>
<keyword evidence="16 22" id="KW-0472">Membrane</keyword>
<organism evidence="26 27">
    <name type="scientific">Aspergillus minisclerotigenes</name>
    <dbReference type="NCBI Taxonomy" id="656917"/>
    <lineage>
        <taxon>Eukaryota</taxon>
        <taxon>Fungi</taxon>
        <taxon>Dikarya</taxon>
        <taxon>Ascomycota</taxon>
        <taxon>Pezizomycotina</taxon>
        <taxon>Eurotiomycetes</taxon>
        <taxon>Eurotiomycetidae</taxon>
        <taxon>Eurotiales</taxon>
        <taxon>Aspergillaceae</taxon>
        <taxon>Aspergillus</taxon>
        <taxon>Aspergillus subgen. Circumdati</taxon>
    </lineage>
</organism>
<proteinExistence type="inferred from homology"/>
<dbReference type="GO" id="GO:0009898">
    <property type="term" value="C:cytoplasmic side of plasma membrane"/>
    <property type="evidence" value="ECO:0007669"/>
    <property type="project" value="TreeGrafter"/>
</dbReference>
<dbReference type="GO" id="GO:0044539">
    <property type="term" value="P:long-chain fatty acid import into cell"/>
    <property type="evidence" value="ECO:0007669"/>
    <property type="project" value="TreeGrafter"/>
</dbReference>
<feature type="domain" description="AMP-binding enzyme C-terminal" evidence="25">
    <location>
        <begin position="934"/>
        <end position="1022"/>
    </location>
</feature>
<dbReference type="FunFam" id="3.30.300.30:FF:000002">
    <property type="entry name" value="Long-chain fatty acid transport protein 1"/>
    <property type="match status" value="1"/>
</dbReference>
<evidence type="ECO:0000256" key="14">
    <source>
        <dbReference type="ARBA" id="ARBA00022989"/>
    </source>
</evidence>
<keyword evidence="14 22" id="KW-1133">Transmembrane helix</keyword>
<dbReference type="GO" id="GO:0004467">
    <property type="term" value="F:long-chain fatty acid-CoA ligase activity"/>
    <property type="evidence" value="ECO:0007669"/>
    <property type="project" value="TreeGrafter"/>
</dbReference>
<dbReference type="InterPro" id="IPR015421">
    <property type="entry name" value="PyrdxlP-dep_Trfase_major"/>
</dbReference>
<dbReference type="InterPro" id="IPR020845">
    <property type="entry name" value="AMP-binding_CS"/>
</dbReference>
<protein>
    <recommendedName>
        <fullName evidence="20">Very long-chain fatty acid transport protein</fullName>
    </recommendedName>
    <alternativeName>
        <fullName evidence="21">Very-long-chain acyl-CoA synthetase</fullName>
    </alternativeName>
</protein>
<dbReference type="InterPro" id="IPR015422">
    <property type="entry name" value="PyrdxlP-dep_Trfase_small"/>
</dbReference>
<keyword evidence="15" id="KW-0445">Lipid transport</keyword>
<dbReference type="PROSITE" id="PS00455">
    <property type="entry name" value="AMP_BINDING"/>
    <property type="match status" value="1"/>
</dbReference>
<comment type="subcellular location">
    <subcellularLocation>
        <location evidence="3">Cell membrane</location>
        <topology evidence="3">Multi-pass membrane protein</topology>
    </subcellularLocation>
    <subcellularLocation>
        <location evidence="1">Lipid droplet</location>
    </subcellularLocation>
    <subcellularLocation>
        <location evidence="2">Peroxisome membrane</location>
        <topology evidence="2">Multi-pass membrane protein</topology>
    </subcellularLocation>
</comment>
<feature type="domain" description="AMP-dependent synthetase/ligase" evidence="24">
    <location>
        <begin position="486"/>
        <end position="862"/>
    </location>
</feature>
<dbReference type="Pfam" id="PF00501">
    <property type="entry name" value="AMP-binding"/>
    <property type="match status" value="1"/>
</dbReference>
<evidence type="ECO:0000256" key="21">
    <source>
        <dbReference type="ARBA" id="ARBA00078285"/>
    </source>
</evidence>
<dbReference type="CDD" id="cd05937">
    <property type="entry name" value="FATP_chFAT1_like"/>
    <property type="match status" value="1"/>
</dbReference>
<keyword evidence="7" id="KW-1003">Cell membrane</keyword>
<evidence type="ECO:0000256" key="7">
    <source>
        <dbReference type="ARBA" id="ARBA00022475"/>
    </source>
</evidence>
<evidence type="ECO:0000256" key="2">
    <source>
        <dbReference type="ARBA" id="ARBA00004585"/>
    </source>
</evidence>
<evidence type="ECO:0000256" key="4">
    <source>
        <dbReference type="ARBA" id="ARBA00006432"/>
    </source>
</evidence>
<dbReference type="InterPro" id="IPR042099">
    <property type="entry name" value="ANL_N_sf"/>
</dbReference>
<dbReference type="FunFam" id="3.40.50.12780:FF:000019">
    <property type="entry name" value="Long-chain fatty acid transporter"/>
    <property type="match status" value="1"/>
</dbReference>
<keyword evidence="8" id="KW-0436">Ligase</keyword>
<evidence type="ECO:0000256" key="10">
    <source>
        <dbReference type="ARBA" id="ARBA00022692"/>
    </source>
</evidence>
<evidence type="ECO:0000256" key="18">
    <source>
        <dbReference type="ARBA" id="ARBA00051585"/>
    </source>
</evidence>
<comment type="similarity">
    <text evidence="4">Belongs to the ATP-dependent AMP-binding enzyme family.</text>
</comment>
<dbReference type="Gene3D" id="3.90.1150.10">
    <property type="entry name" value="Aspartate Aminotransferase, domain 1"/>
    <property type="match status" value="1"/>
</dbReference>
<evidence type="ECO:0000256" key="17">
    <source>
        <dbReference type="ARBA" id="ARBA00023140"/>
    </source>
</evidence>
<dbReference type="SUPFAM" id="SSF56801">
    <property type="entry name" value="Acetyl-CoA synthetase-like"/>
    <property type="match status" value="1"/>
</dbReference>
<name>A0A5N6IQU8_9EURO</name>
<evidence type="ECO:0000256" key="1">
    <source>
        <dbReference type="ARBA" id="ARBA00004502"/>
    </source>
</evidence>
<dbReference type="AlphaFoldDB" id="A0A5N6IQU8"/>
<dbReference type="CDD" id="cd00609">
    <property type="entry name" value="AAT_like"/>
    <property type="match status" value="1"/>
</dbReference>
<evidence type="ECO:0000259" key="25">
    <source>
        <dbReference type="Pfam" id="PF13193"/>
    </source>
</evidence>
<comment type="similarity">
    <text evidence="5">Belongs to the class-I pyridoxal-phosphate-dependent aminotransferase family.</text>
</comment>
<evidence type="ECO:0000256" key="16">
    <source>
        <dbReference type="ARBA" id="ARBA00023136"/>
    </source>
</evidence>
<keyword evidence="11" id="KW-0547">Nucleotide-binding</keyword>
<dbReference type="InterPro" id="IPR015424">
    <property type="entry name" value="PyrdxlP-dep_Trfase"/>
</dbReference>
<dbReference type="InterPro" id="IPR004839">
    <property type="entry name" value="Aminotransferase_I/II_large"/>
</dbReference>
<evidence type="ECO:0000256" key="9">
    <source>
        <dbReference type="ARBA" id="ARBA00022677"/>
    </source>
</evidence>
<evidence type="ECO:0000256" key="8">
    <source>
        <dbReference type="ARBA" id="ARBA00022598"/>
    </source>
</evidence>
<feature type="transmembrane region" description="Helical" evidence="22">
    <location>
        <begin position="688"/>
        <end position="711"/>
    </location>
</feature>
<evidence type="ECO:0000259" key="23">
    <source>
        <dbReference type="Pfam" id="PF00155"/>
    </source>
</evidence>
<evidence type="ECO:0000256" key="3">
    <source>
        <dbReference type="ARBA" id="ARBA00004651"/>
    </source>
</evidence>
<keyword evidence="27" id="KW-1185">Reference proteome</keyword>
<gene>
    <name evidence="26" type="ORF">BDV30DRAFT_230615</name>
</gene>
<dbReference type="PANTHER" id="PTHR43107:SF15">
    <property type="entry name" value="FATTY ACID TRANSPORT PROTEIN 3, ISOFORM A"/>
    <property type="match status" value="1"/>
</dbReference>
<evidence type="ECO:0000313" key="27">
    <source>
        <dbReference type="Proteomes" id="UP000326289"/>
    </source>
</evidence>
<keyword evidence="13" id="KW-0663">Pyridoxal phosphate</keyword>
<evidence type="ECO:0000256" key="13">
    <source>
        <dbReference type="ARBA" id="ARBA00022898"/>
    </source>
</evidence>
<evidence type="ECO:0000256" key="11">
    <source>
        <dbReference type="ARBA" id="ARBA00022741"/>
    </source>
</evidence>
<keyword evidence="9" id="KW-0551">Lipid droplet</keyword>
<comment type="function">
    <text evidence="19">Acyl-CoA synthetase required for both the import of long chain fatty acids (LCFAs) (C14-C18) and the activation very long chain fatty acids (VLCFAs) (C20-C26) by esterification of the fatty acids into metabolically active CoA-thioesters for subsequent degradation or incorporation into phospholipids. The transport and fatty acyl-CoA synthetase activities are genetically separable and are thus independent activities. Esterifies VLCFAs in the peroxisome matrix. The VLCFAs are actively transported into peroxisomes by a PXA1-PXA2 heterodimeric transporter in the peroxisomal membrane.</text>
</comment>